<proteinExistence type="predicted"/>
<dbReference type="Proteomes" id="UP000195221">
    <property type="component" value="Unassembled WGS sequence"/>
</dbReference>
<accession>A0A242MEX8</accession>
<reference evidence="2 3" key="1">
    <citation type="submission" date="2017-03" db="EMBL/GenBank/DDBJ databases">
        <title>Genome analysis of strain PAMC 26577.</title>
        <authorList>
            <person name="Oh H.-M."/>
            <person name="Yang J.-A."/>
        </authorList>
    </citation>
    <scope>NUCLEOTIDE SEQUENCE [LARGE SCALE GENOMIC DNA]</scope>
    <source>
        <strain evidence="2 3">PAMC 26577</strain>
    </source>
</reference>
<sequence>MTLIPFTNLKLKLADNWRELHKRGVVIYSGVLGLISAFGPMLREAWRSMPDDLRAVIPASVQQAIAYAILFATIIGVRYASIQRVPPAVDDDAK</sequence>
<keyword evidence="1" id="KW-0812">Transmembrane</keyword>
<protein>
    <submittedName>
        <fullName evidence="2">Uncharacterized protein</fullName>
    </submittedName>
</protein>
<evidence type="ECO:0000313" key="2">
    <source>
        <dbReference type="EMBL" id="OTP69864.1"/>
    </source>
</evidence>
<feature type="transmembrane region" description="Helical" evidence="1">
    <location>
        <begin position="55"/>
        <end position="77"/>
    </location>
</feature>
<evidence type="ECO:0000313" key="3">
    <source>
        <dbReference type="Proteomes" id="UP000195221"/>
    </source>
</evidence>
<keyword evidence="1" id="KW-0472">Membrane</keyword>
<gene>
    <name evidence="2" type="ORF">PAMC26577_29510</name>
</gene>
<dbReference type="AlphaFoldDB" id="A0A242MEX8"/>
<organism evidence="2 3">
    <name type="scientific">Caballeronia sordidicola</name>
    <name type="common">Burkholderia sordidicola</name>
    <dbReference type="NCBI Taxonomy" id="196367"/>
    <lineage>
        <taxon>Bacteria</taxon>
        <taxon>Pseudomonadati</taxon>
        <taxon>Pseudomonadota</taxon>
        <taxon>Betaproteobacteria</taxon>
        <taxon>Burkholderiales</taxon>
        <taxon>Burkholderiaceae</taxon>
        <taxon>Caballeronia</taxon>
    </lineage>
</organism>
<dbReference type="EMBL" id="NBTZ01000112">
    <property type="protein sequence ID" value="OTP69864.1"/>
    <property type="molecule type" value="Genomic_DNA"/>
</dbReference>
<dbReference type="InterPro" id="IPR057700">
    <property type="entry name" value="DUF7940"/>
</dbReference>
<evidence type="ECO:0000256" key="1">
    <source>
        <dbReference type="SAM" id="Phobius"/>
    </source>
</evidence>
<feature type="transmembrane region" description="Helical" evidence="1">
    <location>
        <begin position="25"/>
        <end position="43"/>
    </location>
</feature>
<dbReference type="RefSeq" id="WP_075360488.1">
    <property type="nucleotide sequence ID" value="NZ_MSRG01000091.1"/>
</dbReference>
<keyword evidence="1" id="KW-1133">Transmembrane helix</keyword>
<name>A0A242MEX8_CABSO</name>
<dbReference type="Pfam" id="PF25612">
    <property type="entry name" value="DUF7940"/>
    <property type="match status" value="1"/>
</dbReference>
<comment type="caution">
    <text evidence="2">The sequence shown here is derived from an EMBL/GenBank/DDBJ whole genome shotgun (WGS) entry which is preliminary data.</text>
</comment>